<dbReference type="InterPro" id="IPR013173">
    <property type="entry name" value="DNA_primase_DnaG_DnaB-bd_dom"/>
</dbReference>
<dbReference type="Gene3D" id="3.90.980.10">
    <property type="entry name" value="DNA primase, catalytic core, N-terminal domain"/>
    <property type="match status" value="1"/>
</dbReference>
<dbReference type="EC" id="2.7.7.101" evidence="12"/>
<keyword evidence="2 12" id="KW-0639">Primosome</keyword>
<dbReference type="Pfam" id="PF13662">
    <property type="entry name" value="Toprim_4"/>
    <property type="match status" value="1"/>
</dbReference>
<gene>
    <name evidence="12 16" type="primary">dnaG</name>
    <name evidence="16" type="ORF">ACFO0K_13400</name>
</gene>
<dbReference type="InterPro" id="IPR036977">
    <property type="entry name" value="DNA_primase_Znf_CHC2"/>
</dbReference>
<keyword evidence="1 12" id="KW-0240">DNA-directed RNA polymerase</keyword>
<keyword evidence="11 12" id="KW-0804">Transcription</keyword>
<evidence type="ECO:0000256" key="1">
    <source>
        <dbReference type="ARBA" id="ARBA00022478"/>
    </source>
</evidence>
<dbReference type="Pfam" id="PF08275">
    <property type="entry name" value="DNAG_N"/>
    <property type="match status" value="1"/>
</dbReference>
<dbReference type="SUPFAM" id="SSF57783">
    <property type="entry name" value="Zinc beta-ribbon"/>
    <property type="match status" value="1"/>
</dbReference>
<reference evidence="17" key="1">
    <citation type="journal article" date="2019" name="Int. J. Syst. Evol. Microbiol.">
        <title>The Global Catalogue of Microorganisms (GCM) 10K type strain sequencing project: providing services to taxonomists for standard genome sequencing and annotation.</title>
        <authorList>
            <consortium name="The Broad Institute Genomics Platform"/>
            <consortium name="The Broad Institute Genome Sequencing Center for Infectious Disease"/>
            <person name="Wu L."/>
            <person name="Ma J."/>
        </authorList>
    </citation>
    <scope>NUCLEOTIDE SEQUENCE [LARGE SCALE GENOMIC DNA]</scope>
    <source>
        <strain evidence="17">CGMCC 1.12125</strain>
    </source>
</reference>
<name>A0ABV8Y1D5_9MICC</name>
<keyword evidence="4 12" id="KW-0548">Nucleotidyltransferase</keyword>
<evidence type="ECO:0000256" key="6">
    <source>
        <dbReference type="ARBA" id="ARBA00022723"/>
    </source>
</evidence>
<dbReference type="Proteomes" id="UP001595965">
    <property type="component" value="Unassembled WGS sequence"/>
</dbReference>
<evidence type="ECO:0000256" key="5">
    <source>
        <dbReference type="ARBA" id="ARBA00022705"/>
    </source>
</evidence>
<dbReference type="CDD" id="cd03364">
    <property type="entry name" value="TOPRIM_DnaG_primases"/>
    <property type="match status" value="1"/>
</dbReference>
<feature type="domain" description="Toprim" evidence="15">
    <location>
        <begin position="262"/>
        <end position="348"/>
    </location>
</feature>
<dbReference type="Gene3D" id="3.40.1360.10">
    <property type="match status" value="1"/>
</dbReference>
<evidence type="ECO:0000313" key="17">
    <source>
        <dbReference type="Proteomes" id="UP001595965"/>
    </source>
</evidence>
<keyword evidence="9" id="KW-0460">Magnesium</keyword>
<evidence type="ECO:0000256" key="8">
    <source>
        <dbReference type="ARBA" id="ARBA00022833"/>
    </source>
</evidence>
<dbReference type="InterPro" id="IPR034151">
    <property type="entry name" value="TOPRIM_DnaG_bac"/>
</dbReference>
<organism evidence="16 17">
    <name type="scientific">Citricoccus alkalitolerans</name>
    <dbReference type="NCBI Taxonomy" id="246603"/>
    <lineage>
        <taxon>Bacteria</taxon>
        <taxon>Bacillati</taxon>
        <taxon>Actinomycetota</taxon>
        <taxon>Actinomycetes</taxon>
        <taxon>Micrococcales</taxon>
        <taxon>Micrococcaceae</taxon>
        <taxon>Citricoccus</taxon>
    </lineage>
</organism>
<dbReference type="PANTHER" id="PTHR30313:SF2">
    <property type="entry name" value="DNA PRIMASE"/>
    <property type="match status" value="1"/>
</dbReference>
<evidence type="ECO:0000256" key="12">
    <source>
        <dbReference type="HAMAP-Rule" id="MF_00974"/>
    </source>
</evidence>
<comment type="caution">
    <text evidence="16">The sequence shown here is derived from an EMBL/GenBank/DDBJ whole genome shotgun (WGS) entry which is preliminary data.</text>
</comment>
<comment type="cofactor">
    <cofactor evidence="12 13">
        <name>Zn(2+)</name>
        <dbReference type="ChEBI" id="CHEBI:29105"/>
    </cofactor>
    <text evidence="12 13">Binds 1 zinc ion per monomer.</text>
</comment>
<keyword evidence="10 12" id="KW-0238">DNA-binding</keyword>
<dbReference type="InterPro" id="IPR006295">
    <property type="entry name" value="DNA_primase_DnaG"/>
</dbReference>
<feature type="zinc finger region" description="CHC2-type" evidence="12">
    <location>
        <begin position="41"/>
        <end position="65"/>
    </location>
</feature>
<dbReference type="EMBL" id="JBHSEN010000002">
    <property type="protein sequence ID" value="MFC4430667.1"/>
    <property type="molecule type" value="Genomic_DNA"/>
</dbReference>
<evidence type="ECO:0000259" key="15">
    <source>
        <dbReference type="PROSITE" id="PS50880"/>
    </source>
</evidence>
<dbReference type="InterPro" id="IPR006171">
    <property type="entry name" value="TOPRIM_dom"/>
</dbReference>
<dbReference type="RefSeq" id="WP_344226070.1">
    <property type="nucleotide sequence ID" value="NZ_BAAALH010000001.1"/>
</dbReference>
<dbReference type="InterPro" id="IPR050219">
    <property type="entry name" value="DnaG_primase"/>
</dbReference>
<keyword evidence="17" id="KW-1185">Reference proteome</keyword>
<protein>
    <recommendedName>
        <fullName evidence="12 13">DNA primase</fullName>
        <ecNumber evidence="12">2.7.7.101</ecNumber>
    </recommendedName>
</protein>
<dbReference type="Pfam" id="PF01807">
    <property type="entry name" value="Zn_ribbon_DnaG"/>
    <property type="match status" value="1"/>
</dbReference>
<dbReference type="Pfam" id="PF08278">
    <property type="entry name" value="DnaG_DnaB_bind"/>
    <property type="match status" value="1"/>
</dbReference>
<comment type="domain">
    <text evidence="12">Contains an N-terminal zinc-binding domain, a central core domain that contains the primase activity, and a C-terminal DnaB-binding domain.</text>
</comment>
<dbReference type="InterPro" id="IPR030846">
    <property type="entry name" value="DnaG_bac"/>
</dbReference>
<comment type="catalytic activity">
    <reaction evidence="12">
        <text>ssDNA + n NTP = ssDNA/pppN(pN)n-1 hybrid + (n-1) diphosphate.</text>
        <dbReference type="EC" id="2.7.7.101"/>
    </reaction>
</comment>
<keyword evidence="8 12" id="KW-0862">Zinc</keyword>
<dbReference type="HAMAP" id="MF_00974">
    <property type="entry name" value="DNA_primase_DnaG"/>
    <property type="match status" value="1"/>
</dbReference>
<evidence type="ECO:0000256" key="3">
    <source>
        <dbReference type="ARBA" id="ARBA00022679"/>
    </source>
</evidence>
<evidence type="ECO:0000256" key="4">
    <source>
        <dbReference type="ARBA" id="ARBA00022695"/>
    </source>
</evidence>
<comment type="similarity">
    <text evidence="12 13">Belongs to the DnaG primase family.</text>
</comment>
<evidence type="ECO:0000256" key="10">
    <source>
        <dbReference type="ARBA" id="ARBA00023125"/>
    </source>
</evidence>
<sequence>MAGLIKREDIDLVRERSDLKEVVDAFVTLRSAGVGSYKGLCPFHDERSPSFHVRPSVGTYHCFGCGESGDAIAFLMKMEHTTFAETVERLAARANIELHYEDGGSGPDKEQVGRRQRLLEANKIADEYFRNQLGTTGAATAQQFLAGRGFTAEHAQHFGVGYAPQGWDNLLKHLQRKGFREDELRLTGLFSEGQRGIYDRFRGRLVWPIRDMTGATIGFGARKLFEDDPGPKYLNTPETGLYKKSQVLYGIDLAKRNIAKKRQLVVVEGYTDVMAAHLSGVDTAVATCGTAFGSDHVKIARRLISDDGTGGEIIFTFDGDAAGQKAALRAFEEDNKFLAKTFVAVEPSGMDPCDLRQDKGPEAVVALIDSRRPLFEFAIKAGMKNFNLDTVEGRTGALRHAAPIVAGIRDSVVRPGYERELAGWLGMEPATVHRAVQSAQRAAASPASGQRRGQSGDGRSVGHGTDGADGDAGRPGGAGPGFQRPDARDPAARMEKEALEVVLQQPTLLSAEQWQAFYAADFKVPAYAVVHSGIRAAGMAGATPSQWVEQVRQEVPVELGSLVSELAVTPLPARTSEDLVRYCRDIMNRLFELQITHQKGDLMGRLQRLGPQGDPAEFAALNRQLVDLEMKRRSLRARD</sequence>
<feature type="compositionally biased region" description="Low complexity" evidence="14">
    <location>
        <begin position="436"/>
        <end position="453"/>
    </location>
</feature>
<dbReference type="Gene3D" id="3.90.580.10">
    <property type="entry name" value="Zinc finger, CHC2-type domain"/>
    <property type="match status" value="1"/>
</dbReference>
<dbReference type="PIRSF" id="PIRSF002811">
    <property type="entry name" value="DnaG"/>
    <property type="match status" value="1"/>
</dbReference>
<dbReference type="InterPro" id="IPR019475">
    <property type="entry name" value="DNA_primase_DnaB-bd"/>
</dbReference>
<dbReference type="SUPFAM" id="SSF56731">
    <property type="entry name" value="DNA primase core"/>
    <property type="match status" value="1"/>
</dbReference>
<comment type="function">
    <text evidence="12 13">RNA polymerase that catalyzes the synthesis of short RNA molecules used as primers for DNA polymerase during DNA replication.</text>
</comment>
<dbReference type="PANTHER" id="PTHR30313">
    <property type="entry name" value="DNA PRIMASE"/>
    <property type="match status" value="1"/>
</dbReference>
<keyword evidence="6 12" id="KW-0479">Metal-binding</keyword>
<evidence type="ECO:0000256" key="14">
    <source>
        <dbReference type="SAM" id="MobiDB-lite"/>
    </source>
</evidence>
<keyword evidence="5 12" id="KW-0235">DNA replication</keyword>
<dbReference type="InterPro" id="IPR037068">
    <property type="entry name" value="DNA_primase_core_N_sf"/>
</dbReference>
<feature type="compositionally biased region" description="Gly residues" evidence="14">
    <location>
        <begin position="455"/>
        <end position="467"/>
    </location>
</feature>
<dbReference type="SMART" id="SM00493">
    <property type="entry name" value="TOPRIM"/>
    <property type="match status" value="1"/>
</dbReference>
<dbReference type="SMART" id="SM00400">
    <property type="entry name" value="ZnF_CHCC"/>
    <property type="match status" value="1"/>
</dbReference>
<dbReference type="Pfam" id="PF10410">
    <property type="entry name" value="DnaB_bind"/>
    <property type="match status" value="1"/>
</dbReference>
<evidence type="ECO:0000256" key="9">
    <source>
        <dbReference type="ARBA" id="ARBA00022842"/>
    </source>
</evidence>
<feature type="region of interest" description="Disordered" evidence="14">
    <location>
        <begin position="436"/>
        <end position="493"/>
    </location>
</feature>
<dbReference type="InterPro" id="IPR002694">
    <property type="entry name" value="Znf_CHC2"/>
</dbReference>
<dbReference type="PROSITE" id="PS50880">
    <property type="entry name" value="TOPRIM"/>
    <property type="match status" value="1"/>
</dbReference>
<accession>A0ABV8Y1D5</accession>
<keyword evidence="3 12" id="KW-0808">Transferase</keyword>
<evidence type="ECO:0000313" key="16">
    <source>
        <dbReference type="EMBL" id="MFC4430667.1"/>
    </source>
</evidence>
<evidence type="ECO:0000256" key="2">
    <source>
        <dbReference type="ARBA" id="ARBA00022515"/>
    </source>
</evidence>
<evidence type="ECO:0000256" key="7">
    <source>
        <dbReference type="ARBA" id="ARBA00022771"/>
    </source>
</evidence>
<dbReference type="InterPro" id="IPR013264">
    <property type="entry name" value="DNAG_N"/>
</dbReference>
<comment type="subunit">
    <text evidence="12">Monomer. Interacts with DnaB.</text>
</comment>
<proteinExistence type="inferred from homology"/>
<evidence type="ECO:0000256" key="13">
    <source>
        <dbReference type="PIRNR" id="PIRNR002811"/>
    </source>
</evidence>
<evidence type="ECO:0000256" key="11">
    <source>
        <dbReference type="ARBA" id="ARBA00023163"/>
    </source>
</evidence>
<keyword evidence="7 12" id="KW-0863">Zinc-finger</keyword>
<dbReference type="NCBIfam" id="TIGR01391">
    <property type="entry name" value="dnaG"/>
    <property type="match status" value="1"/>
</dbReference>